<reference evidence="1 2" key="1">
    <citation type="journal article" date="2010" name="Stand. Genomic Sci.">
        <title>Complete genome sequence of Denitrovibrio acetiphilus type strain (N2460).</title>
        <authorList>
            <person name="Kiss H."/>
            <person name="Lang E."/>
            <person name="Lapidus A."/>
            <person name="Copeland A."/>
            <person name="Nolan M."/>
            <person name="Glavina Del Rio T."/>
            <person name="Chen F."/>
            <person name="Lucas S."/>
            <person name="Tice H."/>
            <person name="Cheng J.F."/>
            <person name="Han C."/>
            <person name="Goodwin L."/>
            <person name="Pitluck S."/>
            <person name="Liolios K."/>
            <person name="Pati A."/>
            <person name="Ivanova N."/>
            <person name="Mavromatis K."/>
            <person name="Chen A."/>
            <person name="Palaniappan K."/>
            <person name="Land M."/>
            <person name="Hauser L."/>
            <person name="Chang Y.J."/>
            <person name="Jeffries C.D."/>
            <person name="Detter J.C."/>
            <person name="Brettin T."/>
            <person name="Spring S."/>
            <person name="Rohde M."/>
            <person name="Goker M."/>
            <person name="Woyke T."/>
            <person name="Bristow J."/>
            <person name="Eisen J.A."/>
            <person name="Markowitz V."/>
            <person name="Hugenholtz P."/>
            <person name="Kyrpides N.C."/>
            <person name="Klenk H.P."/>
        </authorList>
    </citation>
    <scope>NUCLEOTIDE SEQUENCE [LARGE SCALE GENOMIC DNA]</scope>
    <source>
        <strain evidence="2">DSM 12809 / NBRC 114555 / N2460</strain>
    </source>
</reference>
<accession>D4H7S9</accession>
<organism evidence="1 2">
    <name type="scientific">Denitrovibrio acetiphilus (strain DSM 12809 / NBRC 114555 / N2460)</name>
    <dbReference type="NCBI Taxonomy" id="522772"/>
    <lineage>
        <taxon>Bacteria</taxon>
        <taxon>Pseudomonadati</taxon>
        <taxon>Deferribacterota</taxon>
        <taxon>Deferribacteres</taxon>
        <taxon>Deferribacterales</taxon>
        <taxon>Geovibrionaceae</taxon>
        <taxon>Denitrovibrio</taxon>
    </lineage>
</organism>
<dbReference type="Gene3D" id="2.60.450.10">
    <property type="entry name" value="Lipopolysaccharide (LPS) transport protein A like domain"/>
    <property type="match status" value="1"/>
</dbReference>
<proteinExistence type="predicted"/>
<evidence type="ECO:0000313" key="1">
    <source>
        <dbReference type="EMBL" id="ADD68078.1"/>
    </source>
</evidence>
<dbReference type="EMBL" id="CP001968">
    <property type="protein sequence ID" value="ADD68078.1"/>
    <property type="molecule type" value="Genomic_DNA"/>
</dbReference>
<dbReference type="HOGENOM" id="CLU_1501158_0_0_0"/>
<evidence type="ECO:0008006" key="3">
    <source>
        <dbReference type="Google" id="ProtNLM"/>
    </source>
</evidence>
<dbReference type="STRING" id="522772.Dacet_1306"/>
<dbReference type="NCBIfam" id="TIGR04409">
    <property type="entry name" value="LptC_YrbK"/>
    <property type="match status" value="1"/>
</dbReference>
<dbReference type="GO" id="GO:0015221">
    <property type="term" value="F:lipopolysaccharide transmembrane transporter activity"/>
    <property type="evidence" value="ECO:0007669"/>
    <property type="project" value="InterPro"/>
</dbReference>
<gene>
    <name evidence="1" type="ordered locus">Dacet_1306</name>
</gene>
<dbReference type="PaxDb" id="522772-Dacet_1306"/>
<evidence type="ECO:0000313" key="2">
    <source>
        <dbReference type="Proteomes" id="UP000002012"/>
    </source>
</evidence>
<dbReference type="OrthoDB" id="9868626at2"/>
<protein>
    <recommendedName>
        <fullName evidence="3">LPS export ABC transporter periplasmic protein LptC</fullName>
    </recommendedName>
</protein>
<dbReference type="KEGG" id="dap:Dacet_1306"/>
<dbReference type="AlphaFoldDB" id="D4H7S9"/>
<dbReference type="RefSeq" id="WP_013010600.1">
    <property type="nucleotide sequence ID" value="NC_013943.1"/>
</dbReference>
<dbReference type="InterPro" id="IPR026265">
    <property type="entry name" value="LptC"/>
</dbReference>
<dbReference type="Proteomes" id="UP000002012">
    <property type="component" value="Chromosome"/>
</dbReference>
<dbReference type="InterPro" id="IPR010664">
    <property type="entry name" value="LipoPS_assembly_LptC-rel"/>
</dbReference>
<dbReference type="Pfam" id="PF06835">
    <property type="entry name" value="LptC"/>
    <property type="match status" value="1"/>
</dbReference>
<sequence length="179" mass="19911" precursor="true">MGRNKKFFLLVIFIVGAVVAVSLFKSDKTNVTINVKKDSVVINNFEMAKVVDEKNNFYKLNADQAVLNRKARSADLVDFVLVYKKGSTDLTASADKGFLEEEVRMDATGKIQGVINGRDFETGESGSFHYDFETETGVLDGDVTITGTEGTISSDKLFIYNKTKSLEFDGNVKILYKNY</sequence>
<dbReference type="InParanoid" id="D4H7S9"/>
<dbReference type="eggNOG" id="COG3117">
    <property type="taxonomic scope" value="Bacteria"/>
</dbReference>
<keyword evidence="2" id="KW-1185">Reference proteome</keyword>
<name>D4H7S9_DENA2</name>
<dbReference type="GO" id="GO:0005886">
    <property type="term" value="C:plasma membrane"/>
    <property type="evidence" value="ECO:0007669"/>
    <property type="project" value="InterPro"/>
</dbReference>